<dbReference type="RefSeq" id="WP_263277376.1">
    <property type="nucleotide sequence ID" value="NZ_CP106795.1"/>
</dbReference>
<evidence type="ECO:0000313" key="1">
    <source>
        <dbReference type="EMBL" id="UXY34439.1"/>
    </source>
</evidence>
<evidence type="ECO:0000313" key="2">
    <source>
        <dbReference type="Proteomes" id="UP001060733"/>
    </source>
</evidence>
<keyword evidence="2" id="KW-1185">Reference proteome</keyword>
<accession>A0ABY6EI77</accession>
<name>A0ABY6EI77_9ACTN</name>
<dbReference type="EMBL" id="CP106795">
    <property type="protein sequence ID" value="UXY34439.1"/>
    <property type="molecule type" value="Genomic_DNA"/>
</dbReference>
<dbReference type="Proteomes" id="UP001060733">
    <property type="component" value="Chromosome"/>
</dbReference>
<sequence>MDGLKGFQGIVPSVLIHQDLGEEPSQLKALGAAQTVVLKQRSAALLDFLVGHEPGREGVIDLADLALNARGRNGRHPLAQRVEIGGEGLHLWLRGAMASVPAEHCQAVGDGQGRVLGRGVGQLEGEVSGAL</sequence>
<protein>
    <submittedName>
        <fullName evidence="1">Uncharacterized protein</fullName>
    </submittedName>
</protein>
<organism evidence="1 2">
    <name type="scientific">Streptomyces albidocamelliae</name>
    <dbReference type="NCBI Taxonomy" id="2981135"/>
    <lineage>
        <taxon>Bacteria</taxon>
        <taxon>Bacillati</taxon>
        <taxon>Actinomycetota</taxon>
        <taxon>Actinomycetes</taxon>
        <taxon>Kitasatosporales</taxon>
        <taxon>Streptomycetaceae</taxon>
        <taxon>Streptomyces</taxon>
    </lineage>
</organism>
<proteinExistence type="predicted"/>
<reference evidence="1" key="1">
    <citation type="submission" date="2022-10" db="EMBL/GenBank/DDBJ databases">
        <authorList>
            <person name="Mo P."/>
        </authorList>
    </citation>
    <scope>NUCLEOTIDE SEQUENCE</scope>
    <source>
        <strain evidence="1">HUAS 14-6</strain>
    </source>
</reference>
<gene>
    <name evidence="1" type="ORF">N8I86_06680</name>
</gene>